<organism evidence="1">
    <name type="scientific">marine sediment metagenome</name>
    <dbReference type="NCBI Taxonomy" id="412755"/>
    <lineage>
        <taxon>unclassified sequences</taxon>
        <taxon>metagenomes</taxon>
        <taxon>ecological metagenomes</taxon>
    </lineage>
</organism>
<reference evidence="1" key="1">
    <citation type="journal article" date="2015" name="Nature">
        <title>Complex archaea that bridge the gap between prokaryotes and eukaryotes.</title>
        <authorList>
            <person name="Spang A."/>
            <person name="Saw J.H."/>
            <person name="Jorgensen S.L."/>
            <person name="Zaremba-Niedzwiedzka K."/>
            <person name="Martijn J."/>
            <person name="Lind A.E."/>
            <person name="van Eijk R."/>
            <person name="Schleper C."/>
            <person name="Guy L."/>
            <person name="Ettema T.J."/>
        </authorList>
    </citation>
    <scope>NUCLEOTIDE SEQUENCE</scope>
</reference>
<evidence type="ECO:0000313" key="1">
    <source>
        <dbReference type="EMBL" id="KKN65884.1"/>
    </source>
</evidence>
<proteinExistence type="predicted"/>
<dbReference type="EMBL" id="LAZR01000514">
    <property type="protein sequence ID" value="KKN65884.1"/>
    <property type="molecule type" value="Genomic_DNA"/>
</dbReference>
<accession>A0A0F9SFR7</accession>
<sequence>MKVLDWRNRGIVVDDGRITRVENWHTSDPTYGVFTDNGYLYLITKEEIEELHKAST</sequence>
<name>A0A0F9SFR7_9ZZZZ</name>
<gene>
    <name evidence="1" type="ORF">LCGC14_0477010</name>
</gene>
<dbReference type="AlphaFoldDB" id="A0A0F9SFR7"/>
<protein>
    <submittedName>
        <fullName evidence="1">Uncharacterized protein</fullName>
    </submittedName>
</protein>
<comment type="caution">
    <text evidence="1">The sequence shown here is derived from an EMBL/GenBank/DDBJ whole genome shotgun (WGS) entry which is preliminary data.</text>
</comment>